<feature type="region of interest" description="Disordered" evidence="1">
    <location>
        <begin position="131"/>
        <end position="154"/>
    </location>
</feature>
<gene>
    <name evidence="4" type="ORF">HQ38_03520</name>
    <name evidence="5" type="ORF">NCTC12858_00561</name>
</gene>
<evidence type="ECO:0000313" key="6">
    <source>
        <dbReference type="Proteomes" id="UP000030136"/>
    </source>
</evidence>
<dbReference type="eggNOG" id="ENOG502ZPSM">
    <property type="taxonomic scope" value="Bacteria"/>
</dbReference>
<evidence type="ECO:0000259" key="2">
    <source>
        <dbReference type="Pfam" id="PF18347"/>
    </source>
</evidence>
<dbReference type="RefSeq" id="WP_023936624.1">
    <property type="nucleotide sequence ID" value="NZ_FUXH01000020.1"/>
</dbReference>
<evidence type="ECO:0000313" key="5">
    <source>
        <dbReference type="EMBL" id="SQH72732.1"/>
    </source>
</evidence>
<dbReference type="InterPro" id="IPR049280">
    <property type="entry name" value="DUF6852"/>
</dbReference>
<evidence type="ECO:0000259" key="3">
    <source>
        <dbReference type="Pfam" id="PF21186"/>
    </source>
</evidence>
<dbReference type="OrthoDB" id="675198at2"/>
<evidence type="ECO:0000256" key="1">
    <source>
        <dbReference type="SAM" id="MobiDB-lite"/>
    </source>
</evidence>
<evidence type="ECO:0000313" key="4">
    <source>
        <dbReference type="EMBL" id="KGN95364.1"/>
    </source>
</evidence>
<dbReference type="EMBL" id="JQJC01000010">
    <property type="protein sequence ID" value="KGN95364.1"/>
    <property type="molecule type" value="Genomic_DNA"/>
</dbReference>
<dbReference type="Pfam" id="PF18347">
    <property type="entry name" value="DUF5606"/>
    <property type="match status" value="1"/>
</dbReference>
<feature type="domain" description="DUF6852" evidence="3">
    <location>
        <begin position="50"/>
        <end position="120"/>
    </location>
</feature>
<reference evidence="4 6" key="1">
    <citation type="submission" date="2014-08" db="EMBL/GenBank/DDBJ databases">
        <title>Porphyromonas crevioricanis strain:COT-253_OH1447 Genome sequencing.</title>
        <authorList>
            <person name="Wallis C."/>
            <person name="Deusch O."/>
            <person name="O'Flynn C."/>
            <person name="Davis I."/>
            <person name="Jospin G."/>
            <person name="Darling A.E."/>
            <person name="Coil D.A."/>
            <person name="Alexiev A."/>
            <person name="Horsfall A."/>
            <person name="Kirkwood N."/>
            <person name="Harris S."/>
            <person name="Eisen J.A."/>
        </authorList>
    </citation>
    <scope>NUCLEOTIDE SEQUENCE [LARGE SCALE GENOMIC DNA]</scope>
    <source>
        <strain evidence="6">COT-253 OH1447</strain>
        <strain evidence="4">COT-253_OH1447</strain>
    </source>
</reference>
<proteinExistence type="predicted"/>
<dbReference type="InterPro" id="IPR049281">
    <property type="entry name" value="BVU_3817-like_C_sf"/>
</dbReference>
<dbReference type="Gene3D" id="2.30.30.730">
    <property type="match status" value="1"/>
</dbReference>
<feature type="domain" description="DUF5606" evidence="2">
    <location>
        <begin position="2"/>
        <end position="47"/>
    </location>
</feature>
<organism evidence="4 6">
    <name type="scientific">Porphyromonas crevioricanis</name>
    <dbReference type="NCBI Taxonomy" id="393921"/>
    <lineage>
        <taxon>Bacteria</taxon>
        <taxon>Pseudomonadati</taxon>
        <taxon>Bacteroidota</taxon>
        <taxon>Bacteroidia</taxon>
        <taxon>Bacteroidales</taxon>
        <taxon>Porphyromonadaceae</taxon>
        <taxon>Porphyromonas</taxon>
    </lineage>
</organism>
<dbReference type="Pfam" id="PF21186">
    <property type="entry name" value="DUF6852"/>
    <property type="match status" value="1"/>
</dbReference>
<dbReference type="InterPro" id="IPR049282">
    <property type="entry name" value="BVU_3817_N_sf"/>
</dbReference>
<protein>
    <submittedName>
        <fullName evidence="4">Uncharacterized protein</fullName>
    </submittedName>
</protein>
<dbReference type="AlphaFoldDB" id="A0A0A2FJR9"/>
<dbReference type="Proteomes" id="UP000030136">
    <property type="component" value="Unassembled WGS sequence"/>
</dbReference>
<reference evidence="5 7" key="2">
    <citation type="submission" date="2018-06" db="EMBL/GenBank/DDBJ databases">
        <authorList>
            <consortium name="Pathogen Informatics"/>
            <person name="Doyle S."/>
        </authorList>
    </citation>
    <scope>NUCLEOTIDE SEQUENCE [LARGE SCALE GENOMIC DNA]</scope>
    <source>
        <strain evidence="5 7">NCTC12858</strain>
    </source>
</reference>
<dbReference type="InterPro" id="IPR041218">
    <property type="entry name" value="DUF5606"/>
</dbReference>
<dbReference type="Proteomes" id="UP000249300">
    <property type="component" value="Chromosome 1"/>
</dbReference>
<evidence type="ECO:0000313" key="7">
    <source>
        <dbReference type="Proteomes" id="UP000249300"/>
    </source>
</evidence>
<dbReference type="KEGG" id="pcre:NCTC12858_00561"/>
<feature type="compositionally biased region" description="Basic and acidic residues" evidence="1">
    <location>
        <begin position="145"/>
        <end position="154"/>
    </location>
</feature>
<dbReference type="EMBL" id="LS483447">
    <property type="protein sequence ID" value="SQH72732.1"/>
    <property type="molecule type" value="Genomic_DNA"/>
</dbReference>
<dbReference type="Gene3D" id="1.10.10.1650">
    <property type="match status" value="1"/>
</dbReference>
<name>A0A0A2FJR9_9PORP</name>
<dbReference type="STRING" id="393921.HQ45_05810"/>
<accession>A0A0A2FJR9</accession>
<keyword evidence="7" id="KW-1185">Reference proteome</keyword>
<sequence>MLKKILSISGKPGLFRLLSQGKNSIIVESLLDGRRSASYASDRIISLADISIYTEEGDKPLPEVLEDLAKLMGLKAVEEKDIQSKPEELYTFFERVLPSYDRERVYPTDIKKIMKWYNMLIADGFTKFAEDENSEEQASATATDQNEKEVAEKA</sequence>